<sequence>MPPKKGPTKPNKDKAKKKVIEDKTFGLKNKNKSTKVKNYVQQVEATVNAGGNRKDKVAAEDRKKEVETKKLREQQKKDELAELFKVVQIQQKVPFGIDPKTVLCVNFKNGSCTRGDKCKFSHDLEVGRKKEKINLYADNRPDGEKSADTMDTWDQAKLEEVVTSKNGNPKTTTDIVCKYFLDAIDQCKYGWFWECPNGSTCKYRHALPPGFVLKKKGVGKKEDEDEISLETFLETERLKLGPNLTPVTLETFNVWKKSRKDRKDAEADAQRSKKEAAFRAGKSLQVSGRELFDFNPDLANDAYDDDEDVFDFDTFERRDGDQDGEDEGKMSLPSSVQVAE</sequence>
<feature type="region of interest" description="Disordered" evidence="5">
    <location>
        <begin position="313"/>
        <end position="340"/>
    </location>
</feature>
<gene>
    <name evidence="7" type="ORF">BJ684DRAFT_9442</name>
</gene>
<dbReference type="InterPro" id="IPR000571">
    <property type="entry name" value="Znf_CCCH"/>
</dbReference>
<feature type="compositionally biased region" description="Basic and acidic residues" evidence="5">
    <location>
        <begin position="52"/>
        <end position="70"/>
    </location>
</feature>
<dbReference type="PANTHER" id="PTHR12681:SF0">
    <property type="entry name" value="ZINC FINGER CCCH DOMAIN-CONTAINING PROTEIN 15"/>
    <property type="match status" value="1"/>
</dbReference>
<evidence type="ECO:0000259" key="6">
    <source>
        <dbReference type="PROSITE" id="PS50103"/>
    </source>
</evidence>
<feature type="compositionally biased region" description="Basic and acidic residues" evidence="5">
    <location>
        <begin position="10"/>
        <end position="21"/>
    </location>
</feature>
<organism evidence="7 8">
    <name type="scientific">Piptocephalis cylindrospora</name>
    <dbReference type="NCBI Taxonomy" id="1907219"/>
    <lineage>
        <taxon>Eukaryota</taxon>
        <taxon>Fungi</taxon>
        <taxon>Fungi incertae sedis</taxon>
        <taxon>Zoopagomycota</taxon>
        <taxon>Zoopagomycotina</taxon>
        <taxon>Zoopagomycetes</taxon>
        <taxon>Zoopagales</taxon>
        <taxon>Piptocephalidaceae</taxon>
        <taxon>Piptocephalis</taxon>
    </lineage>
</organism>
<dbReference type="Pfam" id="PF16543">
    <property type="entry name" value="DFRP_C"/>
    <property type="match status" value="1"/>
</dbReference>
<evidence type="ECO:0000256" key="5">
    <source>
        <dbReference type="SAM" id="MobiDB-lite"/>
    </source>
</evidence>
<reference evidence="8" key="1">
    <citation type="journal article" date="2018" name="Nat. Microbiol.">
        <title>Leveraging single-cell genomics to expand the fungal tree of life.</title>
        <authorList>
            <person name="Ahrendt S.R."/>
            <person name="Quandt C.A."/>
            <person name="Ciobanu D."/>
            <person name="Clum A."/>
            <person name="Salamov A."/>
            <person name="Andreopoulos B."/>
            <person name="Cheng J.F."/>
            <person name="Woyke T."/>
            <person name="Pelin A."/>
            <person name="Henrissat B."/>
            <person name="Reynolds N.K."/>
            <person name="Benny G.L."/>
            <person name="Smith M.E."/>
            <person name="James T.Y."/>
            <person name="Grigoriev I.V."/>
        </authorList>
    </citation>
    <scope>NUCLEOTIDE SEQUENCE [LARGE SCALE GENOMIC DNA]</scope>
</reference>
<name>A0A4V1IYA5_9FUNG</name>
<dbReference type="InterPro" id="IPR036855">
    <property type="entry name" value="Znf_CCCH_sf"/>
</dbReference>
<dbReference type="GO" id="GO:0008270">
    <property type="term" value="F:zinc ion binding"/>
    <property type="evidence" value="ECO:0007669"/>
    <property type="project" value="UniProtKB-KW"/>
</dbReference>
<dbReference type="AlphaFoldDB" id="A0A4V1IYA5"/>
<evidence type="ECO:0000256" key="1">
    <source>
        <dbReference type="ARBA" id="ARBA00022723"/>
    </source>
</evidence>
<dbReference type="PANTHER" id="PTHR12681">
    <property type="entry name" value="ZINC FINGER-CONTAINING PROTEIN P48ZNF"/>
    <property type="match status" value="1"/>
</dbReference>
<dbReference type="Proteomes" id="UP000267251">
    <property type="component" value="Unassembled WGS sequence"/>
</dbReference>
<evidence type="ECO:0000256" key="3">
    <source>
        <dbReference type="ARBA" id="ARBA00022833"/>
    </source>
</evidence>
<evidence type="ECO:0000313" key="7">
    <source>
        <dbReference type="EMBL" id="RKP13879.1"/>
    </source>
</evidence>
<dbReference type="SMART" id="SM00356">
    <property type="entry name" value="ZnF_C3H1"/>
    <property type="match status" value="2"/>
</dbReference>
<dbReference type="Gene3D" id="6.20.400.10">
    <property type="match status" value="1"/>
</dbReference>
<evidence type="ECO:0000313" key="8">
    <source>
        <dbReference type="Proteomes" id="UP000267251"/>
    </source>
</evidence>
<dbReference type="PROSITE" id="PS50103">
    <property type="entry name" value="ZF_C3H1"/>
    <property type="match status" value="2"/>
</dbReference>
<keyword evidence="2 4" id="KW-0863">Zinc-finger</keyword>
<proteinExistence type="predicted"/>
<dbReference type="Pfam" id="PF25585">
    <property type="entry name" value="zf-CCCH_DUS3L"/>
    <property type="match status" value="1"/>
</dbReference>
<keyword evidence="3 4" id="KW-0862">Zinc</keyword>
<feature type="region of interest" description="Disordered" evidence="5">
    <location>
        <begin position="1"/>
        <end position="21"/>
    </location>
</feature>
<protein>
    <recommendedName>
        <fullName evidence="6">C3H1-type domain-containing protein</fullName>
    </recommendedName>
</protein>
<dbReference type="GO" id="GO:0003729">
    <property type="term" value="F:mRNA binding"/>
    <property type="evidence" value="ECO:0007669"/>
    <property type="project" value="TreeGrafter"/>
</dbReference>
<dbReference type="GO" id="GO:0002181">
    <property type="term" value="P:cytoplasmic translation"/>
    <property type="evidence" value="ECO:0007669"/>
    <property type="project" value="TreeGrafter"/>
</dbReference>
<dbReference type="InterPro" id="IPR032378">
    <property type="entry name" value="ZC3H15/TMA46_C"/>
</dbReference>
<feature type="domain" description="C3H1-type" evidence="6">
    <location>
        <begin position="171"/>
        <end position="208"/>
    </location>
</feature>
<dbReference type="GO" id="GO:0005829">
    <property type="term" value="C:cytosol"/>
    <property type="evidence" value="ECO:0007669"/>
    <property type="project" value="TreeGrafter"/>
</dbReference>
<keyword evidence="8" id="KW-1185">Reference proteome</keyword>
<dbReference type="EMBL" id="KZ987926">
    <property type="protein sequence ID" value="RKP13879.1"/>
    <property type="molecule type" value="Genomic_DNA"/>
</dbReference>
<accession>A0A4V1IYA5</accession>
<feature type="region of interest" description="Disordered" evidence="5">
    <location>
        <begin position="47"/>
        <end position="70"/>
    </location>
</feature>
<dbReference type="OrthoDB" id="278280at2759"/>
<dbReference type="SUPFAM" id="SSF90229">
    <property type="entry name" value="CCCH zinc finger"/>
    <property type="match status" value="1"/>
</dbReference>
<feature type="domain" description="C3H1-type" evidence="6">
    <location>
        <begin position="98"/>
        <end position="125"/>
    </location>
</feature>
<evidence type="ECO:0000256" key="2">
    <source>
        <dbReference type="ARBA" id="ARBA00022771"/>
    </source>
</evidence>
<feature type="zinc finger region" description="C3H1-type" evidence="4">
    <location>
        <begin position="98"/>
        <end position="125"/>
    </location>
</feature>
<dbReference type="Gene3D" id="4.10.1000.10">
    <property type="entry name" value="Zinc finger, CCCH-type"/>
    <property type="match status" value="1"/>
</dbReference>
<keyword evidence="1 4" id="KW-0479">Metal-binding</keyword>
<feature type="zinc finger region" description="C3H1-type" evidence="4">
    <location>
        <begin position="171"/>
        <end position="208"/>
    </location>
</feature>
<evidence type="ECO:0000256" key="4">
    <source>
        <dbReference type="PROSITE-ProRule" id="PRU00723"/>
    </source>
</evidence>